<dbReference type="InterPro" id="IPR032675">
    <property type="entry name" value="LRR_dom_sf"/>
</dbReference>
<feature type="domain" description="R13L1/DRL21-like LRR repeat region" evidence="1">
    <location>
        <begin position="8"/>
        <end position="117"/>
    </location>
</feature>
<dbReference type="SUPFAM" id="SSF52058">
    <property type="entry name" value="L domain-like"/>
    <property type="match status" value="1"/>
</dbReference>
<reference evidence="2 3" key="1">
    <citation type="submission" date="2017-09" db="EMBL/GenBank/DDBJ databases">
        <authorList>
            <consortium name="International Durum Wheat Genome Sequencing Consortium (IDWGSC)"/>
            <person name="Milanesi L."/>
        </authorList>
    </citation>
    <scope>NUCLEOTIDE SEQUENCE [LARGE SCALE GENOMIC DNA]</scope>
    <source>
        <strain evidence="3">cv. Svevo</strain>
    </source>
</reference>
<dbReference type="Pfam" id="PF25019">
    <property type="entry name" value="LRR_R13L1-DRL21"/>
    <property type="match status" value="1"/>
</dbReference>
<keyword evidence="3" id="KW-1185">Reference proteome</keyword>
<gene>
    <name evidence="2" type="ORF">TRITD_3Av1G018800</name>
</gene>
<dbReference type="Proteomes" id="UP000324705">
    <property type="component" value="Chromosome 3A"/>
</dbReference>
<dbReference type="PANTHER" id="PTHR47186:SF51">
    <property type="entry name" value="NB-ARC DOMAIN-CONTAINING PROTEIN"/>
    <property type="match status" value="1"/>
</dbReference>
<evidence type="ECO:0000259" key="1">
    <source>
        <dbReference type="Pfam" id="PF25019"/>
    </source>
</evidence>
<dbReference type="EMBL" id="LT934115">
    <property type="protein sequence ID" value="VAH56689.1"/>
    <property type="molecule type" value="Genomic_DNA"/>
</dbReference>
<protein>
    <recommendedName>
        <fullName evidence="1">R13L1/DRL21-like LRR repeat region domain-containing protein</fullName>
    </recommendedName>
</protein>
<evidence type="ECO:0000313" key="3">
    <source>
        <dbReference type="Proteomes" id="UP000324705"/>
    </source>
</evidence>
<dbReference type="AlphaFoldDB" id="A0A9R0RA69"/>
<dbReference type="PANTHER" id="PTHR47186">
    <property type="entry name" value="LEUCINE-RICH REPEAT-CONTAINING PROTEIN 57"/>
    <property type="match status" value="1"/>
</dbReference>
<dbReference type="Gene3D" id="3.80.10.10">
    <property type="entry name" value="Ribonuclease Inhibitor"/>
    <property type="match status" value="2"/>
</dbReference>
<accession>A0A9R0RA69</accession>
<organism evidence="2 3">
    <name type="scientific">Triticum turgidum subsp. durum</name>
    <name type="common">Durum wheat</name>
    <name type="synonym">Triticum durum</name>
    <dbReference type="NCBI Taxonomy" id="4567"/>
    <lineage>
        <taxon>Eukaryota</taxon>
        <taxon>Viridiplantae</taxon>
        <taxon>Streptophyta</taxon>
        <taxon>Embryophyta</taxon>
        <taxon>Tracheophyta</taxon>
        <taxon>Spermatophyta</taxon>
        <taxon>Magnoliopsida</taxon>
        <taxon>Liliopsida</taxon>
        <taxon>Poales</taxon>
        <taxon>Poaceae</taxon>
        <taxon>BOP clade</taxon>
        <taxon>Pooideae</taxon>
        <taxon>Triticodae</taxon>
        <taxon>Triticeae</taxon>
        <taxon>Triticinae</taxon>
        <taxon>Triticum</taxon>
    </lineage>
</organism>
<name>A0A9R0RA69_TRITD</name>
<sequence>MSYLSLVKLERAAHCSTNTVLTDKTHLKHLTLEWTERGEGSYSEEDVSNAEKVFEQLIPPHNLEDLTIVKFFGQRYPTWFHTTFLSSLIYLKLVDVRSCVHLPPIWQLPNLKYLKIDGAHAVTKVGPEFVGCKKGDPVWKELIAFPKLERLIFMDMPKWEEWSFFDKEVTAADELGEDGAADIRKEDAPSARMRLLPCLVKLFLHGCPKLRDLPQQLGKDTACLKELNLRGLNNLKAVEDHPVLSEVLIIGDCEGLERIYNLPQVTDLQVRGCLNLSHVEGLGSLQELSLGEDMQEVSSRWVPGLQEQHRQLHGEDLDIYTWTR</sequence>
<dbReference type="InterPro" id="IPR056789">
    <property type="entry name" value="LRR_R13L1-DRL21"/>
</dbReference>
<proteinExistence type="predicted"/>
<dbReference type="Gramene" id="TRITD3Av1G018800.7">
    <property type="protein sequence ID" value="TRITD3Av1G018800.7"/>
    <property type="gene ID" value="TRITD3Av1G018800"/>
</dbReference>
<evidence type="ECO:0000313" key="2">
    <source>
        <dbReference type="EMBL" id="VAH56689.1"/>
    </source>
</evidence>